<gene>
    <name evidence="2" type="ORF">HAHE_02200</name>
</gene>
<feature type="chain" id="PRO_5046610330" description="PEP-CTERM protein-sorting domain-containing protein" evidence="1">
    <location>
        <begin position="24"/>
        <end position="268"/>
    </location>
</feature>
<evidence type="ECO:0000256" key="1">
    <source>
        <dbReference type="SAM" id="SignalP"/>
    </source>
</evidence>
<evidence type="ECO:0008006" key="4">
    <source>
        <dbReference type="Google" id="ProtNLM"/>
    </source>
</evidence>
<keyword evidence="3" id="KW-1185">Reference proteome</keyword>
<feature type="signal peptide" evidence="1">
    <location>
        <begin position="1"/>
        <end position="23"/>
    </location>
</feature>
<protein>
    <recommendedName>
        <fullName evidence="4">PEP-CTERM protein-sorting domain-containing protein</fullName>
    </recommendedName>
</protein>
<accession>A0ABM7RCG5</accession>
<dbReference type="EMBL" id="AP024702">
    <property type="protein sequence ID" value="BCX46312.1"/>
    <property type="molecule type" value="Genomic_DNA"/>
</dbReference>
<dbReference type="Proteomes" id="UP001374893">
    <property type="component" value="Chromosome"/>
</dbReference>
<organism evidence="2 3">
    <name type="scientific">Haloferula helveola</name>
    <dbReference type="NCBI Taxonomy" id="490095"/>
    <lineage>
        <taxon>Bacteria</taxon>
        <taxon>Pseudomonadati</taxon>
        <taxon>Verrucomicrobiota</taxon>
        <taxon>Verrucomicrobiia</taxon>
        <taxon>Verrucomicrobiales</taxon>
        <taxon>Verrucomicrobiaceae</taxon>
        <taxon>Haloferula</taxon>
    </lineage>
</organism>
<name>A0ABM7RCG5_9BACT</name>
<keyword evidence="1" id="KW-0732">Signal</keyword>
<dbReference type="RefSeq" id="WP_338687803.1">
    <property type="nucleotide sequence ID" value="NZ_AP024702.1"/>
</dbReference>
<sequence>MKPTPASLLAVLPFLAAIGSADAAVVFADDFEAGTSGITSQQSVTATQDVLTYNVANTSRVFNGSLWVDTTNGFGSDRQGLIDGGAGGTDLGNFTPDGAGPQAYGFRYTNSGLTSDVGVIGSLALGTTITVSFDVFIDGWNGGSAYNCYLTTFDGGARTEMNGGGAIQGTTSMLASISGNAAGGAYQTVSFSYVVGNDVIDANGAAAGVSTTFDNAVLGDDIAIRFQGATSFASIDNVSVDISPAVPEARVVFLGAIGVLLLLRRRRG</sequence>
<evidence type="ECO:0000313" key="2">
    <source>
        <dbReference type="EMBL" id="BCX46312.1"/>
    </source>
</evidence>
<evidence type="ECO:0000313" key="3">
    <source>
        <dbReference type="Proteomes" id="UP001374893"/>
    </source>
</evidence>
<reference evidence="2 3" key="1">
    <citation type="submission" date="2021-06" db="EMBL/GenBank/DDBJ databases">
        <title>Complete genome of Haloferula helveola possessing various polysaccharide degrading enzymes.</title>
        <authorList>
            <person name="Takami H."/>
            <person name="Huang C."/>
            <person name="Hamasaki K."/>
        </authorList>
    </citation>
    <scope>NUCLEOTIDE SEQUENCE [LARGE SCALE GENOMIC DNA]</scope>
    <source>
        <strain evidence="2 3">CN-1</strain>
    </source>
</reference>
<proteinExistence type="predicted"/>